<dbReference type="EMBL" id="PKPP01005460">
    <property type="protein sequence ID" value="PWA60040.1"/>
    <property type="molecule type" value="Genomic_DNA"/>
</dbReference>
<evidence type="ECO:0000256" key="1">
    <source>
        <dbReference type="SAM" id="SignalP"/>
    </source>
</evidence>
<name>A0A2U1MFK4_ARTAN</name>
<feature type="signal peptide" evidence="1">
    <location>
        <begin position="1"/>
        <end position="28"/>
    </location>
</feature>
<proteinExistence type="predicted"/>
<comment type="caution">
    <text evidence="2">The sequence shown here is derived from an EMBL/GenBank/DDBJ whole genome shotgun (WGS) entry which is preliminary data.</text>
</comment>
<sequence>MEGVNKRLLVMCLMLLIMVWTMSSPTLACSSNAGNCRNCIANAMRKDCPKCPPIMKCMARCLWANTPKAKCVKLCDCNTNTYPRLSDCKSCLSQCKSLFGRRRIPESSVESLNSLRFAAKAKPCEL</sequence>
<feature type="chain" id="PRO_5015787372" evidence="1">
    <location>
        <begin position="29"/>
        <end position="126"/>
    </location>
</feature>
<gene>
    <name evidence="2" type="ORF">CTI12_AA385890</name>
</gene>
<keyword evidence="3" id="KW-1185">Reference proteome</keyword>
<organism evidence="2 3">
    <name type="scientific">Artemisia annua</name>
    <name type="common">Sweet wormwood</name>
    <dbReference type="NCBI Taxonomy" id="35608"/>
    <lineage>
        <taxon>Eukaryota</taxon>
        <taxon>Viridiplantae</taxon>
        <taxon>Streptophyta</taxon>
        <taxon>Embryophyta</taxon>
        <taxon>Tracheophyta</taxon>
        <taxon>Spermatophyta</taxon>
        <taxon>Magnoliopsida</taxon>
        <taxon>eudicotyledons</taxon>
        <taxon>Gunneridae</taxon>
        <taxon>Pentapetalae</taxon>
        <taxon>asterids</taxon>
        <taxon>campanulids</taxon>
        <taxon>Asterales</taxon>
        <taxon>Asteraceae</taxon>
        <taxon>Asteroideae</taxon>
        <taxon>Anthemideae</taxon>
        <taxon>Artemisiinae</taxon>
        <taxon>Artemisia</taxon>
    </lineage>
</organism>
<dbReference type="AlphaFoldDB" id="A0A2U1MFK4"/>
<dbReference type="OrthoDB" id="1855047at2759"/>
<protein>
    <submittedName>
        <fullName evidence="2">Uncharacterized protein</fullName>
    </submittedName>
</protein>
<evidence type="ECO:0000313" key="3">
    <source>
        <dbReference type="Proteomes" id="UP000245207"/>
    </source>
</evidence>
<reference evidence="2 3" key="1">
    <citation type="journal article" date="2018" name="Mol. Plant">
        <title>The genome of Artemisia annua provides insight into the evolution of Asteraceae family and artemisinin biosynthesis.</title>
        <authorList>
            <person name="Shen Q."/>
            <person name="Zhang L."/>
            <person name="Liao Z."/>
            <person name="Wang S."/>
            <person name="Yan T."/>
            <person name="Shi P."/>
            <person name="Liu M."/>
            <person name="Fu X."/>
            <person name="Pan Q."/>
            <person name="Wang Y."/>
            <person name="Lv Z."/>
            <person name="Lu X."/>
            <person name="Zhang F."/>
            <person name="Jiang W."/>
            <person name="Ma Y."/>
            <person name="Chen M."/>
            <person name="Hao X."/>
            <person name="Li L."/>
            <person name="Tang Y."/>
            <person name="Lv G."/>
            <person name="Zhou Y."/>
            <person name="Sun X."/>
            <person name="Brodelius P.E."/>
            <person name="Rose J.K.C."/>
            <person name="Tang K."/>
        </authorList>
    </citation>
    <scope>NUCLEOTIDE SEQUENCE [LARGE SCALE GENOMIC DNA]</scope>
    <source>
        <strain evidence="3">cv. Huhao1</strain>
        <tissue evidence="2">Leaf</tissue>
    </source>
</reference>
<evidence type="ECO:0000313" key="2">
    <source>
        <dbReference type="EMBL" id="PWA60040.1"/>
    </source>
</evidence>
<accession>A0A2U1MFK4</accession>
<dbReference type="Proteomes" id="UP000245207">
    <property type="component" value="Unassembled WGS sequence"/>
</dbReference>
<keyword evidence="1" id="KW-0732">Signal</keyword>